<dbReference type="OrthoDB" id="7874969at2"/>
<dbReference type="InterPro" id="IPR001347">
    <property type="entry name" value="SIS_dom"/>
</dbReference>
<evidence type="ECO:0000313" key="8">
    <source>
        <dbReference type="Proteomes" id="UP000199382"/>
    </source>
</evidence>
<dbReference type="GO" id="GO:0016853">
    <property type="term" value="F:isomerase activity"/>
    <property type="evidence" value="ECO:0007669"/>
    <property type="project" value="UniProtKB-KW"/>
</dbReference>
<keyword evidence="4" id="KW-0808">Transferase</keyword>
<dbReference type="PROSITE" id="PS51464">
    <property type="entry name" value="SIS"/>
    <property type="match status" value="1"/>
</dbReference>
<dbReference type="PANTHER" id="PTHR10937">
    <property type="entry name" value="GLUCOSAMINE--FRUCTOSE-6-PHOSPHATE AMINOTRANSFERASE, ISOMERIZING"/>
    <property type="match status" value="1"/>
</dbReference>
<feature type="domain" description="SIS" evidence="6">
    <location>
        <begin position="39"/>
        <end position="175"/>
    </location>
</feature>
<dbReference type="Proteomes" id="UP000199382">
    <property type="component" value="Unassembled WGS sequence"/>
</dbReference>
<proteinExistence type="predicted"/>
<dbReference type="InterPro" id="IPR046348">
    <property type="entry name" value="SIS_dom_sf"/>
</dbReference>
<dbReference type="Pfam" id="PF01380">
    <property type="entry name" value="SIS"/>
    <property type="match status" value="2"/>
</dbReference>
<evidence type="ECO:0000256" key="1">
    <source>
        <dbReference type="ARBA" id="ARBA00001031"/>
    </source>
</evidence>
<comment type="catalytic activity">
    <reaction evidence="1">
        <text>D-fructose 6-phosphate + L-glutamine = D-glucosamine 6-phosphate + L-glutamate</text>
        <dbReference type="Rhea" id="RHEA:13237"/>
        <dbReference type="ChEBI" id="CHEBI:29985"/>
        <dbReference type="ChEBI" id="CHEBI:58359"/>
        <dbReference type="ChEBI" id="CHEBI:58725"/>
        <dbReference type="ChEBI" id="CHEBI:61527"/>
        <dbReference type="EC" id="2.6.1.16"/>
    </reaction>
</comment>
<dbReference type="Gene3D" id="3.40.50.10490">
    <property type="entry name" value="Glucose-6-phosphate isomerase like protein, domain 1"/>
    <property type="match status" value="2"/>
</dbReference>
<name>A0A1G9HH80_9RHOB</name>
<keyword evidence="5" id="KW-0315">Glutamine amidotransferase</keyword>
<protein>
    <recommendedName>
        <fullName evidence="3">Glutamine--fructose-6-phosphate aminotransferase [isomerizing]</fullName>
        <ecNumber evidence="2">2.6.1.16</ecNumber>
    </recommendedName>
</protein>
<evidence type="ECO:0000256" key="5">
    <source>
        <dbReference type="ARBA" id="ARBA00022962"/>
    </source>
</evidence>
<dbReference type="STRING" id="571298.SAMN04488026_106832"/>
<keyword evidence="7" id="KW-0413">Isomerase</keyword>
<dbReference type="AlphaFoldDB" id="A0A1G9HH80"/>
<dbReference type="PANTHER" id="PTHR10937:SF0">
    <property type="entry name" value="GLUTAMINE--FRUCTOSE-6-PHOSPHATE TRANSAMINASE (ISOMERIZING)"/>
    <property type="match status" value="1"/>
</dbReference>
<accession>A0A1G9HH80</accession>
<dbReference type="GO" id="GO:0006002">
    <property type="term" value="P:fructose 6-phosphate metabolic process"/>
    <property type="evidence" value="ECO:0007669"/>
    <property type="project" value="TreeGrafter"/>
</dbReference>
<evidence type="ECO:0000313" key="7">
    <source>
        <dbReference type="EMBL" id="SDL12371.1"/>
    </source>
</evidence>
<evidence type="ECO:0000256" key="3">
    <source>
        <dbReference type="ARBA" id="ARBA00016090"/>
    </source>
</evidence>
<evidence type="ECO:0000256" key="2">
    <source>
        <dbReference type="ARBA" id="ARBA00012916"/>
    </source>
</evidence>
<keyword evidence="4" id="KW-0032">Aminotransferase</keyword>
<dbReference type="GO" id="GO:0004360">
    <property type="term" value="F:glutamine-fructose-6-phosphate transaminase (isomerizing) activity"/>
    <property type="evidence" value="ECO:0007669"/>
    <property type="project" value="UniProtKB-EC"/>
</dbReference>
<keyword evidence="8" id="KW-1185">Reference proteome</keyword>
<dbReference type="EMBL" id="FNEK01000068">
    <property type="protein sequence ID" value="SDL12371.1"/>
    <property type="molecule type" value="Genomic_DNA"/>
</dbReference>
<evidence type="ECO:0000259" key="6">
    <source>
        <dbReference type="PROSITE" id="PS51464"/>
    </source>
</evidence>
<reference evidence="7 8" key="1">
    <citation type="submission" date="2016-10" db="EMBL/GenBank/DDBJ databases">
        <authorList>
            <person name="de Groot N.N."/>
        </authorList>
    </citation>
    <scope>NUCLEOTIDE SEQUENCE [LARGE SCALE GENOMIC DNA]</scope>
    <source>
        <strain evidence="7 8">DSM 25294</strain>
    </source>
</reference>
<dbReference type="EC" id="2.6.1.16" evidence="2"/>
<sequence>MSSLNSEPPGLLAIRSEMARQQADALASFRIAGPVADKVARSIREAGRVLFLGMGASHAVGRALEPIYRSLGYDAVALPLSEQLEQPMPVRDRVVLVTSQSGESAEILRWFRAEPAPMHTYGVTLDATSSLAEKVPCLVGAGGTERAFAATRSLTVSLALHAAVLARLGAPTDGLEDVLSNPAVPDLSAALARFGKVRAIVASGRRLQGLADAMALGLAELSRLPCLSLEGGQLRHGPLEMLGPEVGVVMFRGQDATSHLVASLAGAVVETGAPLVVFDSSGDAPIEGTASVVMPPASCMLAIFRLLPAAQDFMLAFAASRVADVGTPLRSQKITRIE</sequence>
<gene>
    <name evidence="7" type="ORF">SAMN04488026_106832</name>
</gene>
<organism evidence="7 8">
    <name type="scientific">Aliiruegeria lutimaris</name>
    <dbReference type="NCBI Taxonomy" id="571298"/>
    <lineage>
        <taxon>Bacteria</taxon>
        <taxon>Pseudomonadati</taxon>
        <taxon>Pseudomonadota</taxon>
        <taxon>Alphaproteobacteria</taxon>
        <taxon>Rhodobacterales</taxon>
        <taxon>Roseobacteraceae</taxon>
        <taxon>Aliiruegeria</taxon>
    </lineage>
</organism>
<dbReference type="GO" id="GO:0006047">
    <property type="term" value="P:UDP-N-acetylglucosamine metabolic process"/>
    <property type="evidence" value="ECO:0007669"/>
    <property type="project" value="TreeGrafter"/>
</dbReference>
<evidence type="ECO:0000256" key="4">
    <source>
        <dbReference type="ARBA" id="ARBA00022576"/>
    </source>
</evidence>
<dbReference type="SUPFAM" id="SSF53697">
    <property type="entry name" value="SIS domain"/>
    <property type="match status" value="1"/>
</dbReference>
<dbReference type="GO" id="GO:0006487">
    <property type="term" value="P:protein N-linked glycosylation"/>
    <property type="evidence" value="ECO:0007669"/>
    <property type="project" value="TreeGrafter"/>
</dbReference>
<dbReference type="GO" id="GO:0097367">
    <property type="term" value="F:carbohydrate derivative binding"/>
    <property type="evidence" value="ECO:0007669"/>
    <property type="project" value="InterPro"/>
</dbReference>